<name>A0A5B7HWH8_PORTR</name>
<keyword evidence="2" id="KW-1185">Reference proteome</keyword>
<evidence type="ECO:0000313" key="1">
    <source>
        <dbReference type="EMBL" id="MPC76820.1"/>
    </source>
</evidence>
<comment type="caution">
    <text evidence="1">The sequence shown here is derived from an EMBL/GenBank/DDBJ whole genome shotgun (WGS) entry which is preliminary data.</text>
</comment>
<protein>
    <submittedName>
        <fullName evidence="1">Uncharacterized protein</fullName>
    </submittedName>
</protein>
<dbReference type="Proteomes" id="UP000324222">
    <property type="component" value="Unassembled WGS sequence"/>
</dbReference>
<gene>
    <name evidence="1" type="ORF">E2C01_071252</name>
</gene>
<accession>A0A5B7HWH8</accession>
<proteinExistence type="predicted"/>
<organism evidence="1 2">
    <name type="scientific">Portunus trituberculatus</name>
    <name type="common">Swimming crab</name>
    <name type="synonym">Neptunus trituberculatus</name>
    <dbReference type="NCBI Taxonomy" id="210409"/>
    <lineage>
        <taxon>Eukaryota</taxon>
        <taxon>Metazoa</taxon>
        <taxon>Ecdysozoa</taxon>
        <taxon>Arthropoda</taxon>
        <taxon>Crustacea</taxon>
        <taxon>Multicrustacea</taxon>
        <taxon>Malacostraca</taxon>
        <taxon>Eumalacostraca</taxon>
        <taxon>Eucarida</taxon>
        <taxon>Decapoda</taxon>
        <taxon>Pleocyemata</taxon>
        <taxon>Brachyura</taxon>
        <taxon>Eubrachyura</taxon>
        <taxon>Portunoidea</taxon>
        <taxon>Portunidae</taxon>
        <taxon>Portuninae</taxon>
        <taxon>Portunus</taxon>
    </lineage>
</organism>
<sequence length="10" mass="1097">MYLSPPPPPV</sequence>
<dbReference type="EMBL" id="VSRR010044301">
    <property type="protein sequence ID" value="MPC76820.1"/>
    <property type="molecule type" value="Genomic_DNA"/>
</dbReference>
<evidence type="ECO:0000313" key="2">
    <source>
        <dbReference type="Proteomes" id="UP000324222"/>
    </source>
</evidence>
<reference evidence="1 2" key="1">
    <citation type="submission" date="2019-05" db="EMBL/GenBank/DDBJ databases">
        <title>Another draft genome of Portunus trituberculatus and its Hox gene families provides insights of decapod evolution.</title>
        <authorList>
            <person name="Jeong J.-H."/>
            <person name="Song I."/>
            <person name="Kim S."/>
            <person name="Choi T."/>
            <person name="Kim D."/>
            <person name="Ryu S."/>
            <person name="Kim W."/>
        </authorList>
    </citation>
    <scope>NUCLEOTIDE SEQUENCE [LARGE SCALE GENOMIC DNA]</scope>
    <source>
        <tissue evidence="1">Muscle</tissue>
    </source>
</reference>